<dbReference type="CDD" id="cd04171">
    <property type="entry name" value="SelB"/>
    <property type="match status" value="1"/>
</dbReference>
<dbReference type="PANTHER" id="PTHR43721">
    <property type="entry name" value="ELONGATION FACTOR TU-RELATED"/>
    <property type="match status" value="1"/>
</dbReference>
<dbReference type="GO" id="GO:0005525">
    <property type="term" value="F:GTP binding"/>
    <property type="evidence" value="ECO:0007669"/>
    <property type="project" value="UniProtKB-KW"/>
</dbReference>
<dbReference type="GO" id="GO:0003746">
    <property type="term" value="F:translation elongation factor activity"/>
    <property type="evidence" value="ECO:0007669"/>
    <property type="project" value="UniProtKB-KW"/>
</dbReference>
<dbReference type="Pfam" id="PF03144">
    <property type="entry name" value="GTP_EFTU_D2"/>
    <property type="match status" value="1"/>
</dbReference>
<comment type="function">
    <text evidence="7">Translation factor necessary for the incorporation of selenocysteine into proteins. It probably replaces EF-Tu for the insertion of selenocysteine directed by the UGA codon. SelB binds GTP and GDP.</text>
</comment>
<dbReference type="Proteomes" id="UP000663505">
    <property type="component" value="Chromosome"/>
</dbReference>
<dbReference type="InterPro" id="IPR009000">
    <property type="entry name" value="Transl_B-barrel_sf"/>
</dbReference>
<dbReference type="InterPro" id="IPR050055">
    <property type="entry name" value="EF-Tu_GTPase"/>
</dbReference>
<proteinExistence type="predicted"/>
<dbReference type="Gene3D" id="2.40.30.10">
    <property type="entry name" value="Translation factors"/>
    <property type="match status" value="1"/>
</dbReference>
<dbReference type="KEGG" id="afx:JZ786_04065"/>
<dbReference type="GO" id="GO:0005737">
    <property type="term" value="C:cytoplasm"/>
    <property type="evidence" value="ECO:0007669"/>
    <property type="project" value="UniProtKB-SubCell"/>
</dbReference>
<dbReference type="Gene3D" id="1.10.10.10">
    <property type="entry name" value="Winged helix-like DNA-binding domain superfamily/Winged helix DNA-binding domain"/>
    <property type="match status" value="1"/>
</dbReference>
<dbReference type="Pfam" id="PF25461">
    <property type="entry name" value="Beta-barrel_SelB"/>
    <property type="match status" value="1"/>
</dbReference>
<dbReference type="CDD" id="cd03696">
    <property type="entry name" value="SelB_II"/>
    <property type="match status" value="1"/>
</dbReference>
<dbReference type="PRINTS" id="PR00315">
    <property type="entry name" value="ELONGATNFCT"/>
</dbReference>
<feature type="domain" description="Tr-type G" evidence="10">
    <location>
        <begin position="28"/>
        <end position="200"/>
    </location>
</feature>
<dbReference type="InterPro" id="IPR009001">
    <property type="entry name" value="Transl_elong_EF1A/Init_IF2_C"/>
</dbReference>
<dbReference type="SUPFAM" id="SSF46785">
    <property type="entry name" value="Winged helix' DNA-binding domain"/>
    <property type="match status" value="1"/>
</dbReference>
<evidence type="ECO:0000256" key="4">
    <source>
        <dbReference type="ARBA" id="ARBA00022741"/>
    </source>
</evidence>
<dbReference type="PROSITE" id="PS51722">
    <property type="entry name" value="G_TR_2"/>
    <property type="match status" value="1"/>
</dbReference>
<accession>A0A9X7W2P8</accession>
<keyword evidence="12" id="KW-1185">Reference proteome</keyword>
<gene>
    <name evidence="11" type="primary">selB</name>
    <name evidence="11" type="ORF">JZ786_04065</name>
</gene>
<dbReference type="PANTHER" id="PTHR43721:SF11">
    <property type="entry name" value="SELENOCYSTEINE-SPECIFIC ELONGATION FACTOR"/>
    <property type="match status" value="1"/>
</dbReference>
<dbReference type="InterPro" id="IPR036390">
    <property type="entry name" value="WH_DNA-bd_sf"/>
</dbReference>
<organism evidence="11 12">
    <name type="scientific">Alicyclobacillus mengziensis</name>
    <dbReference type="NCBI Taxonomy" id="2931921"/>
    <lineage>
        <taxon>Bacteria</taxon>
        <taxon>Bacillati</taxon>
        <taxon>Bacillota</taxon>
        <taxon>Bacilli</taxon>
        <taxon>Bacillales</taxon>
        <taxon>Alicyclobacillaceae</taxon>
        <taxon>Alicyclobacillus</taxon>
    </lineage>
</organism>
<evidence type="ECO:0000256" key="6">
    <source>
        <dbReference type="ARBA" id="ARBA00023134"/>
    </source>
</evidence>
<dbReference type="AlphaFoldDB" id="A0A9X7W2P8"/>
<dbReference type="InterPro" id="IPR000795">
    <property type="entry name" value="T_Tr_GTP-bd_dom"/>
</dbReference>
<dbReference type="SUPFAM" id="SSF50447">
    <property type="entry name" value="Translation proteins"/>
    <property type="match status" value="1"/>
</dbReference>
<name>A0A9X7W2P8_9BACL</name>
<dbReference type="InterPro" id="IPR057335">
    <property type="entry name" value="Beta-barrel_SelB"/>
</dbReference>
<dbReference type="SUPFAM" id="SSF50465">
    <property type="entry name" value="EF-Tu/eEF-1alpha/eIF2-gamma C-terminal domain"/>
    <property type="match status" value="1"/>
</dbReference>
<dbReference type="InterPro" id="IPR036388">
    <property type="entry name" value="WH-like_DNA-bd_sf"/>
</dbReference>
<dbReference type="Gene3D" id="1.10.10.2770">
    <property type="match status" value="1"/>
</dbReference>
<dbReference type="GO" id="GO:0001514">
    <property type="term" value="P:selenocysteine incorporation"/>
    <property type="evidence" value="ECO:0007669"/>
    <property type="project" value="InterPro"/>
</dbReference>
<evidence type="ECO:0000313" key="11">
    <source>
        <dbReference type="EMBL" id="QSO48188.1"/>
    </source>
</evidence>
<dbReference type="Pfam" id="PF09107">
    <property type="entry name" value="WHD_3rd_SelB"/>
    <property type="match status" value="1"/>
</dbReference>
<keyword evidence="5" id="KW-0648">Protein biosynthesis</keyword>
<evidence type="ECO:0000259" key="10">
    <source>
        <dbReference type="PROSITE" id="PS51722"/>
    </source>
</evidence>
<dbReference type="InterPro" id="IPR004535">
    <property type="entry name" value="Transl_elong_SelB"/>
</dbReference>
<sequence>MRNMKAGASALSPSGVKKSTDRKDAFDSRFVIIGTAGHIDHGKTALVYALTGKNTDRLKEEQARGISIDIDFAPLRFNDGLLVGMVDVPGHERFIRNMLAGAAGIDAALLTVDINEGIKPQTEEHLAILQILGVSSIVVALTKCDLADAEWVEMVRGVVEEALAQTPYADAPIISTSAVTGAGLPELKAALHQLAMETASRDPGGAFRLPIDKAFSIPGFGTVVSGTVWRGTVTVGDHLDFLPGRRSVRVRGIQSHGQTVASAQAGQRAALNLVGIGHDEIHRGDTVAAPLTLSESRLLDIHVEVLAGYEHGLTHRDRVHVHLGTAQTVGRILLLETDSVEAGGASYAQLLLDHPVVCEPGDHFVIRSYSPITTIGGGHVVDDAPKRLYRRKRPHVIAELQARDSASPLERVVRLAAAAPVTVSAIASHLGYTLEEAEALVDSGRTSGRLLQLPTGWMAREAALELVGECFTAMSEAHRKHRFRPWLARRDVTGPRLMTLTARDFDWVLQEGARAGRFELESGLVRVAGWQVKLSDEEQDIYHHLLETLKQAGIEGAQLTALAAKFPKRDRIADALLHYALEIGDVVQLQDGMLVSKQVFVQALKQIQFLYEQSGDFTVAEVRDLLTSSRKPTVNLLETLDARGITARVGDARKFIKQLD</sequence>
<protein>
    <recommendedName>
        <fullName evidence="2">Selenocysteine-specific elongation factor</fullName>
    </recommendedName>
    <alternativeName>
        <fullName evidence="8">SelB translation factor</fullName>
    </alternativeName>
</protein>
<dbReference type="Gene3D" id="3.40.50.300">
    <property type="entry name" value="P-loop containing nucleotide triphosphate hydrolases"/>
    <property type="match status" value="1"/>
</dbReference>
<dbReference type="GO" id="GO:0003723">
    <property type="term" value="F:RNA binding"/>
    <property type="evidence" value="ECO:0007669"/>
    <property type="project" value="InterPro"/>
</dbReference>
<dbReference type="CDD" id="cd15491">
    <property type="entry name" value="selB_III"/>
    <property type="match status" value="1"/>
</dbReference>
<dbReference type="NCBIfam" id="TIGR00475">
    <property type="entry name" value="selB"/>
    <property type="match status" value="1"/>
</dbReference>
<evidence type="ECO:0000256" key="2">
    <source>
        <dbReference type="ARBA" id="ARBA00015953"/>
    </source>
</evidence>
<evidence type="ECO:0000256" key="5">
    <source>
        <dbReference type="ARBA" id="ARBA00022917"/>
    </source>
</evidence>
<keyword evidence="3" id="KW-0963">Cytoplasm</keyword>
<comment type="subcellular location">
    <subcellularLocation>
        <location evidence="1">Cytoplasm</location>
    </subcellularLocation>
</comment>
<keyword evidence="4" id="KW-0547">Nucleotide-binding</keyword>
<keyword evidence="11" id="KW-0251">Elongation factor</keyword>
<keyword evidence="6" id="KW-0342">GTP-binding</keyword>
<evidence type="ECO:0000256" key="1">
    <source>
        <dbReference type="ARBA" id="ARBA00004496"/>
    </source>
</evidence>
<dbReference type="InterPro" id="IPR027417">
    <property type="entry name" value="P-loop_NTPase"/>
</dbReference>
<dbReference type="SUPFAM" id="SSF52540">
    <property type="entry name" value="P-loop containing nucleoside triphosphate hydrolases"/>
    <property type="match status" value="1"/>
</dbReference>
<feature type="region of interest" description="Disordered" evidence="9">
    <location>
        <begin position="1"/>
        <end position="21"/>
    </location>
</feature>
<dbReference type="EMBL" id="CP071182">
    <property type="protein sequence ID" value="QSO48188.1"/>
    <property type="molecule type" value="Genomic_DNA"/>
</dbReference>
<evidence type="ECO:0000256" key="3">
    <source>
        <dbReference type="ARBA" id="ARBA00022490"/>
    </source>
</evidence>
<dbReference type="GO" id="GO:0003924">
    <property type="term" value="F:GTPase activity"/>
    <property type="evidence" value="ECO:0007669"/>
    <property type="project" value="InterPro"/>
</dbReference>
<evidence type="ECO:0000313" key="12">
    <source>
        <dbReference type="Proteomes" id="UP000663505"/>
    </source>
</evidence>
<evidence type="ECO:0000256" key="8">
    <source>
        <dbReference type="ARBA" id="ARBA00031615"/>
    </source>
</evidence>
<dbReference type="InterPro" id="IPR015191">
    <property type="entry name" value="SelB_WHD4"/>
</dbReference>
<reference evidence="11 12" key="1">
    <citation type="submission" date="2021-02" db="EMBL/GenBank/DDBJ databases">
        <title>Alicyclobacillus curvatus sp. nov. and Alicyclobacillus mengziensis sp. nov., two acidophilic bacteria isolated from acid mine drainage.</title>
        <authorList>
            <person name="Huang Y."/>
        </authorList>
    </citation>
    <scope>NUCLEOTIDE SEQUENCE [LARGE SCALE GENOMIC DNA]</scope>
    <source>
        <strain evidence="11 12">S30H14</strain>
    </source>
</reference>
<dbReference type="InterPro" id="IPR004161">
    <property type="entry name" value="EFTu-like_2"/>
</dbReference>
<evidence type="ECO:0000256" key="9">
    <source>
        <dbReference type="SAM" id="MobiDB-lite"/>
    </source>
</evidence>
<evidence type="ECO:0000256" key="7">
    <source>
        <dbReference type="ARBA" id="ARBA00025526"/>
    </source>
</evidence>
<dbReference type="Pfam" id="PF00009">
    <property type="entry name" value="GTP_EFTU"/>
    <property type="match status" value="1"/>
</dbReference>